<sequence length="271" mass="32489">MEACGRFWDCLTRIVARLFQTGHYSDLKLQFQDRRVLHVHKSVVCASSEVFQLACSGAFSEARTGVIEISHEDTRAVVYMVLWMYTGKPRTNGIVFNVRLYAATDFYRVRRLQNLLRCLKMKNLLQRSDNNKDVPEAIEFVFLNIPECHRDLRDTAVETCATYFDRCFANRHFREIDEPAFWAELYLELYDNVRYYNSTRYDECTEFMMWMPQYNEYECTDPDCHKTFLVSEILQRSSRCDDCYGELIKIPLDVRSKCRRERKDRWQNRRR</sequence>
<dbReference type="CDD" id="cd18186">
    <property type="entry name" value="BTB_POZ_ZBTB_KLHL-like"/>
    <property type="match status" value="1"/>
</dbReference>
<dbReference type="Gene3D" id="3.30.710.10">
    <property type="entry name" value="Potassium Channel Kv1.1, Chain A"/>
    <property type="match status" value="1"/>
</dbReference>
<dbReference type="EMBL" id="JBBWRZ010000007">
    <property type="protein sequence ID" value="KAK8232011.1"/>
    <property type="molecule type" value="Genomic_DNA"/>
</dbReference>
<dbReference type="PANTHER" id="PTHR47843">
    <property type="entry name" value="BTB DOMAIN-CONTAINING PROTEIN-RELATED"/>
    <property type="match status" value="1"/>
</dbReference>
<dbReference type="PANTHER" id="PTHR47843:SF5">
    <property type="entry name" value="BTB_POZ DOMAIN PROTEIN"/>
    <property type="match status" value="1"/>
</dbReference>
<evidence type="ECO:0000313" key="2">
    <source>
        <dbReference type="EMBL" id="KAK8232011.1"/>
    </source>
</evidence>
<dbReference type="InterPro" id="IPR011333">
    <property type="entry name" value="SKP1/BTB/POZ_sf"/>
</dbReference>
<proteinExistence type="predicted"/>
<accession>A0ABR1YJV5</accession>
<dbReference type="InterPro" id="IPR000210">
    <property type="entry name" value="BTB/POZ_dom"/>
</dbReference>
<keyword evidence="3" id="KW-1185">Reference proteome</keyword>
<feature type="domain" description="BTB" evidence="1">
    <location>
        <begin position="25"/>
        <end position="93"/>
    </location>
</feature>
<dbReference type="SUPFAM" id="SSF54695">
    <property type="entry name" value="POZ domain"/>
    <property type="match status" value="1"/>
</dbReference>
<evidence type="ECO:0000313" key="3">
    <source>
        <dbReference type="Proteomes" id="UP001492380"/>
    </source>
</evidence>
<dbReference type="Pfam" id="PF00651">
    <property type="entry name" value="BTB"/>
    <property type="match status" value="1"/>
</dbReference>
<dbReference type="PROSITE" id="PS50097">
    <property type="entry name" value="BTB"/>
    <property type="match status" value="1"/>
</dbReference>
<gene>
    <name evidence="2" type="ORF">HDK90DRAFT_293582</name>
</gene>
<comment type="caution">
    <text evidence="2">The sequence shown here is derived from an EMBL/GenBank/DDBJ whole genome shotgun (WGS) entry which is preliminary data.</text>
</comment>
<protein>
    <recommendedName>
        <fullName evidence="1">BTB domain-containing protein</fullName>
    </recommendedName>
</protein>
<dbReference type="SMART" id="SM00225">
    <property type="entry name" value="BTB"/>
    <property type="match status" value="1"/>
</dbReference>
<dbReference type="Proteomes" id="UP001492380">
    <property type="component" value="Unassembled WGS sequence"/>
</dbReference>
<name>A0ABR1YJV5_9PEZI</name>
<reference evidence="2 3" key="1">
    <citation type="submission" date="2024-04" db="EMBL/GenBank/DDBJ databases">
        <title>Phyllosticta paracitricarpa is synonymous to the EU quarantine fungus P. citricarpa based on phylogenomic analyses.</title>
        <authorList>
            <consortium name="Lawrence Berkeley National Laboratory"/>
            <person name="Van Ingen-Buijs V.A."/>
            <person name="Van Westerhoven A.C."/>
            <person name="Haridas S."/>
            <person name="Skiadas P."/>
            <person name="Martin F."/>
            <person name="Groenewald J.Z."/>
            <person name="Crous P.W."/>
            <person name="Seidl M.F."/>
        </authorList>
    </citation>
    <scope>NUCLEOTIDE SEQUENCE [LARGE SCALE GENOMIC DNA]</scope>
    <source>
        <strain evidence="2 3">CBS 123374</strain>
    </source>
</reference>
<evidence type="ECO:0000259" key="1">
    <source>
        <dbReference type="PROSITE" id="PS50097"/>
    </source>
</evidence>
<organism evidence="2 3">
    <name type="scientific">Phyllosticta capitalensis</name>
    <dbReference type="NCBI Taxonomy" id="121624"/>
    <lineage>
        <taxon>Eukaryota</taxon>
        <taxon>Fungi</taxon>
        <taxon>Dikarya</taxon>
        <taxon>Ascomycota</taxon>
        <taxon>Pezizomycotina</taxon>
        <taxon>Dothideomycetes</taxon>
        <taxon>Dothideomycetes incertae sedis</taxon>
        <taxon>Botryosphaeriales</taxon>
        <taxon>Phyllostictaceae</taxon>
        <taxon>Phyllosticta</taxon>
    </lineage>
</organism>